<dbReference type="AlphaFoldDB" id="A0A9W6TUF2"/>
<dbReference type="InterPro" id="IPR050317">
    <property type="entry name" value="Plant_Fungal_Acyltransferase"/>
</dbReference>
<protein>
    <submittedName>
        <fullName evidence="3">Unnamed protein product</fullName>
    </submittedName>
</protein>
<evidence type="ECO:0000256" key="2">
    <source>
        <dbReference type="ARBA" id="ARBA00023315"/>
    </source>
</evidence>
<keyword evidence="2" id="KW-0012">Acyltransferase</keyword>
<name>A0A9W6TUF2_9STRA</name>
<dbReference type="EMBL" id="BSXW01000445">
    <property type="protein sequence ID" value="GMF22579.1"/>
    <property type="molecule type" value="Genomic_DNA"/>
</dbReference>
<proteinExistence type="predicted"/>
<keyword evidence="4" id="KW-1185">Reference proteome</keyword>
<evidence type="ECO:0000313" key="4">
    <source>
        <dbReference type="Proteomes" id="UP001165083"/>
    </source>
</evidence>
<evidence type="ECO:0000313" key="3">
    <source>
        <dbReference type="EMBL" id="GMF22579.1"/>
    </source>
</evidence>
<dbReference type="OrthoDB" id="10268101at2759"/>
<sequence length="356" mass="39096">MTSITNQSVDRPPSLRRLLDYYPHLTGRVVMDKKDQTPRIEQLGAGGKLISATCNDPLEAYEALGEDDKPGSSPRLIVTNLPDGGKTLLPPFDPTEAGMARDPILAVQHTRFACGGVSFGFCLRHIICDAAGFFQLMRDLAELYRGFRDIELELKQSSAAAVDGPSTAVRTVDLSRSAVKLSRPPHIRSYMAELHAMTPEERQAALDYEPTILRILPEVEKAAIDTTVADKPIPPRVSGRVLRFSKDELAALKAEANAGNAGPPLSTFCAEHLSCSREFVRSRGHVLDGGITPRFMPAYCIDEHMQSELVEGHAIGVFSKWSALSSRMPTGRPTSEWFIDGYSYIDSQWIPSARSN</sequence>
<dbReference type="PANTHER" id="PTHR31642:SF11">
    <property type="entry name" value="SHIKIMATE O-HYDROXYCINNAMOYLTRANSFERASE"/>
    <property type="match status" value="1"/>
</dbReference>
<keyword evidence="1" id="KW-0808">Transferase</keyword>
<organism evidence="3 4">
    <name type="scientific">Phytophthora lilii</name>
    <dbReference type="NCBI Taxonomy" id="2077276"/>
    <lineage>
        <taxon>Eukaryota</taxon>
        <taxon>Sar</taxon>
        <taxon>Stramenopiles</taxon>
        <taxon>Oomycota</taxon>
        <taxon>Peronosporomycetes</taxon>
        <taxon>Peronosporales</taxon>
        <taxon>Peronosporaceae</taxon>
        <taxon>Phytophthora</taxon>
    </lineage>
</organism>
<dbReference type="Proteomes" id="UP001165083">
    <property type="component" value="Unassembled WGS sequence"/>
</dbReference>
<dbReference type="Gene3D" id="3.30.559.10">
    <property type="entry name" value="Chloramphenicol acetyltransferase-like domain"/>
    <property type="match status" value="1"/>
</dbReference>
<gene>
    <name evidence="3" type="ORF">Plil01_000903100</name>
</gene>
<dbReference type="InterPro" id="IPR023213">
    <property type="entry name" value="CAT-like_dom_sf"/>
</dbReference>
<reference evidence="3" key="1">
    <citation type="submission" date="2023-04" db="EMBL/GenBank/DDBJ databases">
        <title>Phytophthora lilii NBRC 32176.</title>
        <authorList>
            <person name="Ichikawa N."/>
            <person name="Sato H."/>
            <person name="Tonouchi N."/>
        </authorList>
    </citation>
    <scope>NUCLEOTIDE SEQUENCE</scope>
    <source>
        <strain evidence="3">NBRC 32176</strain>
    </source>
</reference>
<dbReference type="Pfam" id="PF02458">
    <property type="entry name" value="Transferase"/>
    <property type="match status" value="1"/>
</dbReference>
<evidence type="ECO:0000256" key="1">
    <source>
        <dbReference type="ARBA" id="ARBA00022679"/>
    </source>
</evidence>
<accession>A0A9W6TUF2</accession>
<dbReference type="PANTHER" id="PTHR31642">
    <property type="entry name" value="TRICHOTHECENE 3-O-ACETYLTRANSFERASE"/>
    <property type="match status" value="1"/>
</dbReference>
<dbReference type="GO" id="GO:0016747">
    <property type="term" value="F:acyltransferase activity, transferring groups other than amino-acyl groups"/>
    <property type="evidence" value="ECO:0007669"/>
    <property type="project" value="TreeGrafter"/>
</dbReference>
<comment type="caution">
    <text evidence="3">The sequence shown here is derived from an EMBL/GenBank/DDBJ whole genome shotgun (WGS) entry which is preliminary data.</text>
</comment>